<evidence type="ECO:0000313" key="12">
    <source>
        <dbReference type="EMBL" id="AWK13995.1"/>
    </source>
</evidence>
<keyword evidence="10" id="KW-0812">Transmembrane</keyword>
<dbReference type="Gene3D" id="3.30.300.30">
    <property type="match status" value="1"/>
</dbReference>
<dbReference type="RefSeq" id="WP_072550232.1">
    <property type="nucleotide sequence ID" value="NZ_CP021659.1"/>
</dbReference>
<keyword evidence="6 10" id="KW-0472">Membrane</keyword>
<organism evidence="12 13">
    <name type="scientific">Candidatus Fukatsuia symbiotica</name>
    <dbReference type="NCBI Taxonomy" id="1878942"/>
    <lineage>
        <taxon>Bacteria</taxon>
        <taxon>Pseudomonadati</taxon>
        <taxon>Pseudomonadota</taxon>
        <taxon>Gammaproteobacteria</taxon>
        <taxon>Enterobacterales</taxon>
        <taxon>Yersiniaceae</taxon>
        <taxon>Candidatus Fukatsuia</taxon>
    </lineage>
</organism>
<comment type="subcellular location">
    <subcellularLocation>
        <location evidence="1">Cell outer membrane</location>
        <topology evidence="1">Lipid-anchor</topology>
    </subcellularLocation>
</comment>
<evidence type="ECO:0000256" key="2">
    <source>
        <dbReference type="ARBA" id="ARBA00009509"/>
    </source>
</evidence>
<gene>
    <name evidence="12" type="ORF">CCS41_05065</name>
</gene>
<evidence type="ECO:0000313" key="13">
    <source>
        <dbReference type="Proteomes" id="UP000261875"/>
    </source>
</evidence>
<accession>A0A2U8I740</accession>
<evidence type="ECO:0000256" key="4">
    <source>
        <dbReference type="ARBA" id="ARBA00022729"/>
    </source>
</evidence>
<dbReference type="NCBIfam" id="NF011875">
    <property type="entry name" value="PRK15348.1"/>
    <property type="match status" value="1"/>
</dbReference>
<keyword evidence="13" id="KW-1185">Reference proteome</keyword>
<dbReference type="InterPro" id="IPR006182">
    <property type="entry name" value="FliF_N_dom"/>
</dbReference>
<comment type="similarity">
    <text evidence="2 10">Belongs to the YscJ lipoprotein family.</text>
</comment>
<keyword evidence="5" id="KW-0653">Protein transport</keyword>
<dbReference type="Gene3D" id="3.30.70.1530">
    <property type="entry name" value="Hypothetical protein rpa1041"/>
    <property type="match status" value="1"/>
</dbReference>
<keyword evidence="3" id="KW-0813">Transport</keyword>
<evidence type="ECO:0000256" key="7">
    <source>
        <dbReference type="ARBA" id="ARBA00023139"/>
    </source>
</evidence>
<dbReference type="STRING" id="1878942.GCA_900128755_01226"/>
<dbReference type="PANTHER" id="PTHR30046:SF3">
    <property type="entry name" value="SECRETION SYSTEM APPARATUS LIPOPROTEIN SSAJ"/>
    <property type="match status" value="1"/>
</dbReference>
<dbReference type="Pfam" id="PF01514">
    <property type="entry name" value="YscJ_FliF"/>
    <property type="match status" value="1"/>
</dbReference>
<evidence type="ECO:0000256" key="1">
    <source>
        <dbReference type="ARBA" id="ARBA00004459"/>
    </source>
</evidence>
<evidence type="ECO:0000256" key="3">
    <source>
        <dbReference type="ARBA" id="ARBA00022448"/>
    </source>
</evidence>
<dbReference type="InterPro" id="IPR043427">
    <property type="entry name" value="YscJ/FliF"/>
</dbReference>
<keyword evidence="7 10" id="KW-0564">Palmitate</keyword>
<dbReference type="PANTHER" id="PTHR30046">
    <property type="entry name" value="FLAGELLAR M-RING PROTEIN"/>
    <property type="match status" value="1"/>
</dbReference>
<evidence type="ECO:0000259" key="11">
    <source>
        <dbReference type="Pfam" id="PF01514"/>
    </source>
</evidence>
<dbReference type="AlphaFoldDB" id="A0A2U8I740"/>
<dbReference type="NCBIfam" id="TIGR02544">
    <property type="entry name" value="III_secr_YscJ"/>
    <property type="match status" value="1"/>
</dbReference>
<feature type="transmembrane region" description="Helical" evidence="10">
    <location>
        <begin position="218"/>
        <end position="238"/>
    </location>
</feature>
<reference evidence="12 13" key="1">
    <citation type="submission" date="2017-05" db="EMBL/GenBank/DDBJ databases">
        <title>Genome sequence of Candidatus Fukatsuia symbiotica and Candidatus Hamiltonella defensa from Acyrthosiphon pisum strain 5D.</title>
        <authorList>
            <person name="Patel V.A."/>
            <person name="Chevignon G."/>
            <person name="Russell J.A."/>
            <person name="Oliver K.M."/>
        </authorList>
    </citation>
    <scope>NUCLEOTIDE SEQUENCE [LARGE SCALE GENOMIC DNA]</scope>
    <source>
        <strain evidence="12 13">5D</strain>
    </source>
</reference>
<dbReference type="PROSITE" id="PS51257">
    <property type="entry name" value="PROKAR_LIPOPROTEIN"/>
    <property type="match status" value="1"/>
</dbReference>
<evidence type="ECO:0000256" key="8">
    <source>
        <dbReference type="ARBA" id="ARBA00023237"/>
    </source>
</evidence>
<keyword evidence="9 10" id="KW-0449">Lipoprotein</keyword>
<keyword evidence="8 10" id="KW-0998">Cell outer membrane</keyword>
<dbReference type="GO" id="GO:0009306">
    <property type="term" value="P:protein secretion"/>
    <property type="evidence" value="ECO:0007669"/>
    <property type="project" value="InterPro"/>
</dbReference>
<evidence type="ECO:0000256" key="10">
    <source>
        <dbReference type="RuleBase" id="RU364102"/>
    </source>
</evidence>
<dbReference type="InterPro" id="IPR045851">
    <property type="entry name" value="AMP-bd_C_sf"/>
</dbReference>
<dbReference type="InterPro" id="IPR003282">
    <property type="entry name" value="T3SS_SctJ"/>
</dbReference>
<dbReference type="PRINTS" id="PR01338">
    <property type="entry name" value="TYPE3OMKPROT"/>
</dbReference>
<name>A0A2U8I740_9GAMM</name>
<dbReference type="OrthoDB" id="115186at2"/>
<sequence>MRIMQRGVVMLLIVLSLAGCKVELYSGLAENEANQMLALLMLHSISAEKEQEKGGTVALKVDRDHFINAVELLRQNGYPRKSYVTVDQLFPSNQLVTSPVQEQAKMVYLKEQQLESMLSHMDGVIRADVTIAIAAPTDGKSSVPNAASVFIKFSPEVNLESYSSQIKSLIHDAIPGIDYEQISVLMQPANFRFSAQTAQLKPAHSWNIQWLLANVKTVQIVLAGLGVLIGALAFIAWIKYLRR</sequence>
<feature type="domain" description="Flagellar M-ring N-terminal" evidence="11">
    <location>
        <begin position="22"/>
        <end position="190"/>
    </location>
</feature>
<dbReference type="KEGG" id="fsm:CCS41_05065"/>
<evidence type="ECO:0000256" key="5">
    <source>
        <dbReference type="ARBA" id="ARBA00022927"/>
    </source>
</evidence>
<dbReference type="Proteomes" id="UP000261875">
    <property type="component" value="Chromosome"/>
</dbReference>
<dbReference type="EMBL" id="CP021659">
    <property type="protein sequence ID" value="AWK13995.1"/>
    <property type="molecule type" value="Genomic_DNA"/>
</dbReference>
<keyword evidence="10" id="KW-1133">Transmembrane helix</keyword>
<evidence type="ECO:0000256" key="6">
    <source>
        <dbReference type="ARBA" id="ARBA00023136"/>
    </source>
</evidence>
<dbReference type="GO" id="GO:0009279">
    <property type="term" value="C:cell outer membrane"/>
    <property type="evidence" value="ECO:0007669"/>
    <property type="project" value="UniProtKB-SubCell"/>
</dbReference>
<keyword evidence="4 10" id="KW-0732">Signal</keyword>
<protein>
    <recommendedName>
        <fullName evidence="10">Lipoprotein</fullName>
    </recommendedName>
</protein>
<proteinExistence type="inferred from homology"/>
<evidence type="ECO:0000256" key="9">
    <source>
        <dbReference type="ARBA" id="ARBA00023288"/>
    </source>
</evidence>